<keyword evidence="4" id="KW-0472">Membrane</keyword>
<comment type="caution">
    <text evidence="5">The sequence shown here is derived from an EMBL/GenBank/DDBJ whole genome shotgun (WGS) entry which is preliminary data.</text>
</comment>
<gene>
    <name evidence="5" type="ORF">ILEXP_LOCUS15326</name>
</gene>
<feature type="transmembrane region" description="Helical" evidence="4">
    <location>
        <begin position="66"/>
        <end position="85"/>
    </location>
</feature>
<name>A0ABC8RWS4_9AQUA</name>
<evidence type="ECO:0000256" key="4">
    <source>
        <dbReference type="SAM" id="Phobius"/>
    </source>
</evidence>
<evidence type="ECO:0000256" key="2">
    <source>
        <dbReference type="ARBA" id="ARBA00022676"/>
    </source>
</evidence>
<dbReference type="SUPFAM" id="SSF53756">
    <property type="entry name" value="UDP-Glycosyltransferase/glycogen phosphorylase"/>
    <property type="match status" value="2"/>
</dbReference>
<dbReference type="Pfam" id="PF00201">
    <property type="entry name" value="UDPGT"/>
    <property type="match status" value="2"/>
</dbReference>
<evidence type="ECO:0008006" key="7">
    <source>
        <dbReference type="Google" id="ProtNLM"/>
    </source>
</evidence>
<sequence length="508" mass="56331">MRRGFWGAATTGQGWDGGETRVVVVGTIVQRRSPLIGGMVLPVRDGYGGSKSISAQPDRRNPVPRWAVGGAIVGGLQVALVWAVVPELHPFRFKDLPFHGTTTELKFIADVRNIRSSTAVVWNTLDFLEHSSLSQLQKQYQIPIFSIGPSQKLAPASTTSLLKEDTSCITWLDKQAPNSVIYLSLGRLAIADEKKLTKAAWGLANSDQPSLWIVQTSMVDGSDQCVQLLPKSFKERIGERGHIVHSAVGVFWNHYGWNSILESICEGVPMICKLGFLDQKLRWLEVNIGAARQKKSGAKLNDLVPELHPFRFKDLPFHGTTTELKFIADVRNIRSSTAVVWNTLDFLEHSSLSQLQKQYQIPIFSIGPSQKLAPASTTSLLKEDTSCITWLDKQAPNSVIYLSLGRLAIADEKKLTKAAWGLANSDQPSLWIVQTSMVDGSDQCVQLLPKSFKERIGERGHIVHSAVGVFWNHYGWNSILESICEGVPMICKLGFLDQKVNARYVTYL</sequence>
<accession>A0ABC8RWS4</accession>
<proteinExistence type="inferred from homology"/>
<protein>
    <recommendedName>
        <fullName evidence="7">UDP-glycosyltransferase</fullName>
    </recommendedName>
</protein>
<keyword evidence="2" id="KW-0328">Glycosyltransferase</keyword>
<organism evidence="5 6">
    <name type="scientific">Ilex paraguariensis</name>
    <name type="common">yerba mate</name>
    <dbReference type="NCBI Taxonomy" id="185542"/>
    <lineage>
        <taxon>Eukaryota</taxon>
        <taxon>Viridiplantae</taxon>
        <taxon>Streptophyta</taxon>
        <taxon>Embryophyta</taxon>
        <taxon>Tracheophyta</taxon>
        <taxon>Spermatophyta</taxon>
        <taxon>Magnoliopsida</taxon>
        <taxon>eudicotyledons</taxon>
        <taxon>Gunneridae</taxon>
        <taxon>Pentapetalae</taxon>
        <taxon>asterids</taxon>
        <taxon>campanulids</taxon>
        <taxon>Aquifoliales</taxon>
        <taxon>Aquifoliaceae</taxon>
        <taxon>Ilex</taxon>
    </lineage>
</organism>
<dbReference type="PANTHER" id="PTHR11926:SF1494">
    <property type="entry name" value="FLAVONOL 3-O-GLUCOSYLTRANSFERASE UGT76E12-RELATED"/>
    <property type="match status" value="1"/>
</dbReference>
<evidence type="ECO:0000256" key="3">
    <source>
        <dbReference type="ARBA" id="ARBA00022679"/>
    </source>
</evidence>
<dbReference type="InterPro" id="IPR002213">
    <property type="entry name" value="UDP_glucos_trans"/>
</dbReference>
<evidence type="ECO:0000256" key="1">
    <source>
        <dbReference type="ARBA" id="ARBA00009995"/>
    </source>
</evidence>
<dbReference type="EMBL" id="CAUOFW020001680">
    <property type="protein sequence ID" value="CAK9147429.1"/>
    <property type="molecule type" value="Genomic_DNA"/>
</dbReference>
<keyword evidence="4" id="KW-1133">Transmembrane helix</keyword>
<comment type="similarity">
    <text evidence="1">Belongs to the UDP-glycosyltransferase family.</text>
</comment>
<dbReference type="Gene3D" id="3.40.50.2000">
    <property type="entry name" value="Glycogen Phosphorylase B"/>
    <property type="match status" value="4"/>
</dbReference>
<dbReference type="Proteomes" id="UP001642360">
    <property type="component" value="Unassembled WGS sequence"/>
</dbReference>
<dbReference type="PANTHER" id="PTHR11926">
    <property type="entry name" value="GLUCOSYL/GLUCURONOSYL TRANSFERASES"/>
    <property type="match status" value="1"/>
</dbReference>
<dbReference type="GO" id="GO:0016757">
    <property type="term" value="F:glycosyltransferase activity"/>
    <property type="evidence" value="ECO:0007669"/>
    <property type="project" value="UniProtKB-KW"/>
</dbReference>
<dbReference type="AlphaFoldDB" id="A0ABC8RWS4"/>
<evidence type="ECO:0000313" key="5">
    <source>
        <dbReference type="EMBL" id="CAK9147429.1"/>
    </source>
</evidence>
<keyword evidence="4" id="KW-0812">Transmembrane</keyword>
<reference evidence="5 6" key="1">
    <citation type="submission" date="2024-02" db="EMBL/GenBank/DDBJ databases">
        <authorList>
            <person name="Vignale AGUSTIN F."/>
            <person name="Sosa J E."/>
            <person name="Modenutti C."/>
        </authorList>
    </citation>
    <scope>NUCLEOTIDE SEQUENCE [LARGE SCALE GENOMIC DNA]</scope>
</reference>
<keyword evidence="6" id="KW-1185">Reference proteome</keyword>
<evidence type="ECO:0000313" key="6">
    <source>
        <dbReference type="Proteomes" id="UP001642360"/>
    </source>
</evidence>
<keyword evidence="3" id="KW-0808">Transferase</keyword>